<organism evidence="1 2">
    <name type="scientific">Collinsella aerofaciens</name>
    <dbReference type="NCBI Taxonomy" id="74426"/>
    <lineage>
        <taxon>Bacteria</taxon>
        <taxon>Bacillati</taxon>
        <taxon>Actinomycetota</taxon>
        <taxon>Coriobacteriia</taxon>
        <taxon>Coriobacteriales</taxon>
        <taxon>Coriobacteriaceae</taxon>
        <taxon>Collinsella</taxon>
    </lineage>
</organism>
<dbReference type="AlphaFoldDB" id="A0A174GKE4"/>
<evidence type="ECO:0000313" key="2">
    <source>
        <dbReference type="Proteomes" id="UP000095468"/>
    </source>
</evidence>
<evidence type="ECO:0000313" key="1">
    <source>
        <dbReference type="EMBL" id="CUO61877.1"/>
    </source>
</evidence>
<protein>
    <submittedName>
        <fullName evidence="1">Uncharacterized protein</fullName>
    </submittedName>
</protein>
<accession>A0A174GKE4</accession>
<name>A0A174GKE4_9ACTN</name>
<proteinExistence type="predicted"/>
<sequence>MPSLLFRFGLQGCQKAKKINVFVALASFNVRASGYTFENGTKVSVAYLML</sequence>
<reference evidence="1 2" key="1">
    <citation type="submission" date="2015-09" db="EMBL/GenBank/DDBJ databases">
        <authorList>
            <consortium name="Pathogen Informatics"/>
        </authorList>
    </citation>
    <scope>NUCLEOTIDE SEQUENCE [LARGE SCALE GENOMIC DNA]</scope>
    <source>
        <strain evidence="1 2">2789STDY5608823</strain>
    </source>
</reference>
<dbReference type="Proteomes" id="UP000095468">
    <property type="component" value="Unassembled WGS sequence"/>
</dbReference>
<gene>
    <name evidence="1" type="ORF">ERS852381_01936</name>
</gene>
<dbReference type="EMBL" id="CYYP01000035">
    <property type="protein sequence ID" value="CUO61877.1"/>
    <property type="molecule type" value="Genomic_DNA"/>
</dbReference>